<accession>A0A3A1TUF3</accession>
<evidence type="ECO:0000313" key="3">
    <source>
        <dbReference type="Proteomes" id="UP000265742"/>
    </source>
</evidence>
<dbReference type="RefSeq" id="WP_119481829.1">
    <property type="nucleotide sequence ID" value="NZ_QXTG01000002.1"/>
</dbReference>
<keyword evidence="3" id="KW-1185">Reference proteome</keyword>
<protein>
    <submittedName>
        <fullName evidence="2">Aminoglycoside phosphotransferase family protein</fullName>
    </submittedName>
</protein>
<proteinExistence type="predicted"/>
<comment type="caution">
    <text evidence="2">The sequence shown here is derived from an EMBL/GenBank/DDBJ whole genome shotgun (WGS) entry which is preliminary data.</text>
</comment>
<feature type="domain" description="Aminoglycoside phosphotransferase" evidence="1">
    <location>
        <begin position="123"/>
        <end position="196"/>
    </location>
</feature>
<name>A0A3A1TUF3_9MICO</name>
<dbReference type="Proteomes" id="UP000265742">
    <property type="component" value="Unassembled WGS sequence"/>
</dbReference>
<organism evidence="2 3">
    <name type="scientific">Amnibacterium setariae</name>
    <dbReference type="NCBI Taxonomy" id="2306585"/>
    <lineage>
        <taxon>Bacteria</taxon>
        <taxon>Bacillati</taxon>
        <taxon>Actinomycetota</taxon>
        <taxon>Actinomycetes</taxon>
        <taxon>Micrococcales</taxon>
        <taxon>Microbacteriaceae</taxon>
        <taxon>Amnibacterium</taxon>
    </lineage>
</organism>
<dbReference type="SUPFAM" id="SSF56112">
    <property type="entry name" value="Protein kinase-like (PK-like)"/>
    <property type="match status" value="1"/>
</dbReference>
<dbReference type="Pfam" id="PF01636">
    <property type="entry name" value="APH"/>
    <property type="match status" value="1"/>
</dbReference>
<evidence type="ECO:0000313" key="2">
    <source>
        <dbReference type="EMBL" id="RIX27520.1"/>
    </source>
</evidence>
<keyword evidence="2" id="KW-0808">Transferase</keyword>
<dbReference type="GO" id="GO:0016740">
    <property type="term" value="F:transferase activity"/>
    <property type="evidence" value="ECO:0007669"/>
    <property type="project" value="UniProtKB-KW"/>
</dbReference>
<dbReference type="AlphaFoldDB" id="A0A3A1TUF3"/>
<sequence>MPAFPDGPEVPLAGGDVTEGLVRVGGTVRRPHGAASAAVERVLRHLEAQGFDGAPRWFGRDERGRDVVSFVDGEVAGRPWPAWVADEARLVSLARLLRRFHDAVAPLGLPAEVLAVPQPAPPVLPERIAGEPELVGHRDVTPENVVFRDGVAAALIDFDLLGPATRVEELANLLLWWGAWMPEEDREAALSDADPARRARIALDAYGWSGERAALVPVSLNLADRSWHLMRWRAEHVGGGWARMWHEGVGDRILRRRAWLADRAPALAAALEP</sequence>
<dbReference type="EMBL" id="QXTG01000002">
    <property type="protein sequence ID" value="RIX27520.1"/>
    <property type="molecule type" value="Genomic_DNA"/>
</dbReference>
<dbReference type="InterPro" id="IPR011009">
    <property type="entry name" value="Kinase-like_dom_sf"/>
</dbReference>
<evidence type="ECO:0000259" key="1">
    <source>
        <dbReference type="Pfam" id="PF01636"/>
    </source>
</evidence>
<dbReference type="InterPro" id="IPR002575">
    <property type="entry name" value="Aminoglycoside_PTrfase"/>
</dbReference>
<reference evidence="3" key="1">
    <citation type="submission" date="2018-09" db="EMBL/GenBank/DDBJ databases">
        <authorList>
            <person name="Kim I."/>
        </authorList>
    </citation>
    <scope>NUCLEOTIDE SEQUENCE [LARGE SCALE GENOMIC DNA]</scope>
    <source>
        <strain evidence="3">DD4a</strain>
    </source>
</reference>
<dbReference type="Gene3D" id="3.90.1200.10">
    <property type="match status" value="1"/>
</dbReference>
<dbReference type="OrthoDB" id="236897at2"/>
<gene>
    <name evidence="2" type="ORF">D1781_08010</name>
</gene>